<keyword evidence="3 6" id="KW-0812">Transmembrane</keyword>
<comment type="caution">
    <text evidence="8">The sequence shown here is derived from an EMBL/GenBank/DDBJ whole genome shotgun (WGS) entry which is preliminary data.</text>
</comment>
<evidence type="ECO:0000256" key="2">
    <source>
        <dbReference type="ARBA" id="ARBA00009399"/>
    </source>
</evidence>
<keyword evidence="5 6" id="KW-0472">Membrane</keyword>
<evidence type="ECO:0000313" key="8">
    <source>
        <dbReference type="EMBL" id="TQM57473.1"/>
    </source>
</evidence>
<reference evidence="8 9" key="1">
    <citation type="submission" date="2019-06" db="EMBL/GenBank/DDBJ databases">
        <title>Genome sequencing of plant associated microbes to promote plant fitness in Sorghum bicolor and Oryza sativa.</title>
        <authorList>
            <person name="Coleman-Derr D."/>
        </authorList>
    </citation>
    <scope>NUCLEOTIDE SEQUENCE [LARGE SCALE GENOMIC DNA]</scope>
    <source>
        <strain evidence="8 9">KV-663</strain>
    </source>
</reference>
<sequence length="175" mass="18096">MAAPRIQLSQQVIRFAGVGLVTTALHLGLFAALVRGGAGSQLANGVALVIATLANTGINRAWTFGISGRKRLAIHHGQALVIFAITYAATTLALALLGVVAPNASTMVQTGVVLVANVLSTAARFVAMRSWIFTDHAAAEVPTQVPTQVPTPVATEVATQSRSDGPEQASHHGSW</sequence>
<keyword evidence="9" id="KW-1185">Reference proteome</keyword>
<dbReference type="AlphaFoldDB" id="A0A543HGQ5"/>
<feature type="transmembrane region" description="Helical" evidence="6">
    <location>
        <begin position="107"/>
        <end position="127"/>
    </location>
</feature>
<gene>
    <name evidence="8" type="ORF">FBY41_4301</name>
</gene>
<organism evidence="8 9">
    <name type="scientific">Humibacillus xanthopallidus</name>
    <dbReference type="NCBI Taxonomy" id="412689"/>
    <lineage>
        <taxon>Bacteria</taxon>
        <taxon>Bacillati</taxon>
        <taxon>Actinomycetota</taxon>
        <taxon>Actinomycetes</taxon>
        <taxon>Micrococcales</taxon>
        <taxon>Intrasporangiaceae</taxon>
        <taxon>Humibacillus</taxon>
    </lineage>
</organism>
<dbReference type="RefSeq" id="WP_185749195.1">
    <property type="nucleotide sequence ID" value="NZ_VFPM01000004.1"/>
</dbReference>
<keyword evidence="4 6" id="KW-1133">Transmembrane helix</keyword>
<comment type="similarity">
    <text evidence="2">Belongs to the GtrA family.</text>
</comment>
<comment type="subcellular location">
    <subcellularLocation>
        <location evidence="1">Membrane</location>
        <topology evidence="1">Multi-pass membrane protein</topology>
    </subcellularLocation>
</comment>
<dbReference type="GO" id="GO:0000271">
    <property type="term" value="P:polysaccharide biosynthetic process"/>
    <property type="evidence" value="ECO:0007669"/>
    <property type="project" value="InterPro"/>
</dbReference>
<dbReference type="PANTHER" id="PTHR38459:SF1">
    <property type="entry name" value="PROPHAGE BACTOPRENOL-LINKED GLUCOSE TRANSLOCASE HOMOLOG"/>
    <property type="match status" value="1"/>
</dbReference>
<proteinExistence type="inferred from homology"/>
<protein>
    <submittedName>
        <fullName evidence="8">Putative flippase GtrA</fullName>
    </submittedName>
</protein>
<evidence type="ECO:0000256" key="1">
    <source>
        <dbReference type="ARBA" id="ARBA00004141"/>
    </source>
</evidence>
<dbReference type="Proteomes" id="UP000316747">
    <property type="component" value="Unassembled WGS sequence"/>
</dbReference>
<dbReference type="EMBL" id="VFPM01000004">
    <property type="protein sequence ID" value="TQM57473.1"/>
    <property type="molecule type" value="Genomic_DNA"/>
</dbReference>
<feature type="domain" description="GtrA/DPMS transmembrane" evidence="7">
    <location>
        <begin position="14"/>
        <end position="133"/>
    </location>
</feature>
<name>A0A543HGQ5_9MICO</name>
<dbReference type="PANTHER" id="PTHR38459">
    <property type="entry name" value="PROPHAGE BACTOPRENOL-LINKED GLUCOSE TRANSLOCASE HOMOLOG"/>
    <property type="match status" value="1"/>
</dbReference>
<dbReference type="GO" id="GO:0005886">
    <property type="term" value="C:plasma membrane"/>
    <property type="evidence" value="ECO:0007669"/>
    <property type="project" value="TreeGrafter"/>
</dbReference>
<feature type="transmembrane region" description="Helical" evidence="6">
    <location>
        <begin position="12"/>
        <end position="34"/>
    </location>
</feature>
<evidence type="ECO:0000313" key="9">
    <source>
        <dbReference type="Proteomes" id="UP000316747"/>
    </source>
</evidence>
<feature type="transmembrane region" description="Helical" evidence="6">
    <location>
        <begin position="40"/>
        <end position="58"/>
    </location>
</feature>
<evidence type="ECO:0000256" key="4">
    <source>
        <dbReference type="ARBA" id="ARBA00022989"/>
    </source>
</evidence>
<feature type="transmembrane region" description="Helical" evidence="6">
    <location>
        <begin position="79"/>
        <end position="101"/>
    </location>
</feature>
<dbReference type="Pfam" id="PF04138">
    <property type="entry name" value="GtrA_DPMS_TM"/>
    <property type="match status" value="1"/>
</dbReference>
<evidence type="ECO:0000256" key="6">
    <source>
        <dbReference type="SAM" id="Phobius"/>
    </source>
</evidence>
<evidence type="ECO:0000256" key="5">
    <source>
        <dbReference type="ARBA" id="ARBA00023136"/>
    </source>
</evidence>
<evidence type="ECO:0000256" key="3">
    <source>
        <dbReference type="ARBA" id="ARBA00022692"/>
    </source>
</evidence>
<evidence type="ECO:0000259" key="7">
    <source>
        <dbReference type="Pfam" id="PF04138"/>
    </source>
</evidence>
<dbReference type="InterPro" id="IPR007267">
    <property type="entry name" value="GtrA_DPMS_TM"/>
</dbReference>
<accession>A0A543HGQ5</accession>
<dbReference type="InterPro" id="IPR051401">
    <property type="entry name" value="GtrA_CellWall_Glycosyl"/>
</dbReference>